<proteinExistence type="predicted"/>
<dbReference type="AlphaFoldDB" id="A0A0H2SM15"/>
<organism evidence="1 2">
    <name type="scientific">Schizopora paradoxa</name>
    <dbReference type="NCBI Taxonomy" id="27342"/>
    <lineage>
        <taxon>Eukaryota</taxon>
        <taxon>Fungi</taxon>
        <taxon>Dikarya</taxon>
        <taxon>Basidiomycota</taxon>
        <taxon>Agaricomycotina</taxon>
        <taxon>Agaricomycetes</taxon>
        <taxon>Hymenochaetales</taxon>
        <taxon>Schizoporaceae</taxon>
        <taxon>Schizopora</taxon>
    </lineage>
</organism>
<accession>A0A0H2SM15</accession>
<protein>
    <submittedName>
        <fullName evidence="1">Uncharacterized protein</fullName>
    </submittedName>
</protein>
<sequence length="110" mass="12187">MSKRASTPNNVETSRPRYSAAAVHTTGALSLSLLLSSSSTHPRHLHALSYSFKLYLIAVDMIHNIHPLDESMARKTTKVASNLRFGKTIHQRCAISNDRTSIGCREMHKG</sequence>
<gene>
    <name evidence="1" type="ORF">SCHPADRAFT_131170</name>
</gene>
<dbReference type="InParanoid" id="A0A0H2SM15"/>
<name>A0A0H2SM15_9AGAM</name>
<dbReference type="Proteomes" id="UP000053477">
    <property type="component" value="Unassembled WGS sequence"/>
</dbReference>
<evidence type="ECO:0000313" key="1">
    <source>
        <dbReference type="EMBL" id="KLO18116.1"/>
    </source>
</evidence>
<keyword evidence="2" id="KW-1185">Reference proteome</keyword>
<dbReference type="EMBL" id="KQ085897">
    <property type="protein sequence ID" value="KLO18116.1"/>
    <property type="molecule type" value="Genomic_DNA"/>
</dbReference>
<reference evidence="1 2" key="1">
    <citation type="submission" date="2015-04" db="EMBL/GenBank/DDBJ databases">
        <title>Complete genome sequence of Schizopora paradoxa KUC8140, a cosmopolitan wood degrader in East Asia.</title>
        <authorList>
            <consortium name="DOE Joint Genome Institute"/>
            <person name="Min B."/>
            <person name="Park H."/>
            <person name="Jang Y."/>
            <person name="Kim J.-J."/>
            <person name="Kim K.H."/>
            <person name="Pangilinan J."/>
            <person name="Lipzen A."/>
            <person name="Riley R."/>
            <person name="Grigoriev I.V."/>
            <person name="Spatafora J.W."/>
            <person name="Choi I.-G."/>
        </authorList>
    </citation>
    <scope>NUCLEOTIDE SEQUENCE [LARGE SCALE GENOMIC DNA]</scope>
    <source>
        <strain evidence="1 2">KUC8140</strain>
    </source>
</reference>
<evidence type="ECO:0000313" key="2">
    <source>
        <dbReference type="Proteomes" id="UP000053477"/>
    </source>
</evidence>